<proteinExistence type="predicted"/>
<organism evidence="1 2">
    <name type="scientific">Macrococcoides caseolyticum</name>
    <dbReference type="NCBI Taxonomy" id="69966"/>
    <lineage>
        <taxon>Bacteria</taxon>
        <taxon>Bacillati</taxon>
        <taxon>Bacillota</taxon>
        <taxon>Bacilli</taxon>
        <taxon>Bacillales</taxon>
        <taxon>Staphylococcaceae</taxon>
        <taxon>Macrococcoides</taxon>
    </lineage>
</organism>
<gene>
    <name evidence="1" type="ORF">CW686_06575</name>
</gene>
<reference evidence="1 2" key="1">
    <citation type="submission" date="2017-12" db="EMBL/GenBank/DDBJ databases">
        <title>Genomics of Macrococcus caseolyticus.</title>
        <authorList>
            <person name="MacFadyen A.C."/>
            <person name="Paterson G.K."/>
        </authorList>
    </citation>
    <scope>NUCLEOTIDE SEQUENCE [LARGE SCALE GENOMIC DNA]</scope>
    <source>
        <strain evidence="1 2">5788_EF188</strain>
    </source>
</reference>
<protein>
    <submittedName>
        <fullName evidence="1">Uncharacterized protein</fullName>
    </submittedName>
</protein>
<dbReference type="EMBL" id="PIXC01000012">
    <property type="protein sequence ID" value="PKE26168.1"/>
    <property type="molecule type" value="Genomic_DNA"/>
</dbReference>
<accession>A0A855GQT3</accession>
<dbReference type="RefSeq" id="WP_101144236.1">
    <property type="nucleotide sequence ID" value="NZ_PIWO01000012.1"/>
</dbReference>
<comment type="caution">
    <text evidence="1">The sequence shown here is derived from an EMBL/GenBank/DDBJ whole genome shotgun (WGS) entry which is preliminary data.</text>
</comment>
<dbReference type="AlphaFoldDB" id="A0A855GQT3"/>
<name>A0A855GQT3_9STAP</name>
<sequence>MTTKKNESETTTSKDEKKEEYVVVIPFYDAEDKGKEYLINDPYPKPASKKVTQKRIEQLLKHENGKSYIRKK</sequence>
<dbReference type="Proteomes" id="UP000233482">
    <property type="component" value="Unassembled WGS sequence"/>
</dbReference>
<evidence type="ECO:0000313" key="1">
    <source>
        <dbReference type="EMBL" id="PKE26168.1"/>
    </source>
</evidence>
<evidence type="ECO:0000313" key="2">
    <source>
        <dbReference type="Proteomes" id="UP000233482"/>
    </source>
</evidence>